<comment type="pathway">
    <text evidence="1">Cofactor biosynthesis; adenosylcobalamin biosynthesis; adenosylcobalamin from cob(II)yrinate a,c-diamide: step 2/7.</text>
</comment>
<dbReference type="Gene3D" id="3.30.450.150">
    <property type="entry name" value="Haem-degrading domain"/>
    <property type="match status" value="1"/>
</dbReference>
<proteinExistence type="inferred from homology"/>
<comment type="caution">
    <text evidence="15">The sequence shown here is derived from an EMBL/GenBank/DDBJ whole genome shotgun (WGS) entry which is preliminary data.</text>
</comment>
<evidence type="ECO:0000256" key="5">
    <source>
        <dbReference type="ARBA" id="ARBA00022573"/>
    </source>
</evidence>
<accession>A0ABV4BJU2</accession>
<evidence type="ECO:0000256" key="2">
    <source>
        <dbReference type="ARBA" id="ARBA00007487"/>
    </source>
</evidence>
<dbReference type="Pfam" id="PF03928">
    <property type="entry name" value="HbpS-like"/>
    <property type="match status" value="1"/>
</dbReference>
<organism evidence="15 16">
    <name type="scientific">Clostridium moutaii</name>
    <dbReference type="NCBI Taxonomy" id="3240932"/>
    <lineage>
        <taxon>Bacteria</taxon>
        <taxon>Bacillati</taxon>
        <taxon>Bacillota</taxon>
        <taxon>Clostridia</taxon>
        <taxon>Eubacteriales</taxon>
        <taxon>Clostridiaceae</taxon>
        <taxon>Clostridium</taxon>
    </lineage>
</organism>
<evidence type="ECO:0000259" key="14">
    <source>
        <dbReference type="Pfam" id="PF01923"/>
    </source>
</evidence>
<reference evidence="15 16" key="1">
    <citation type="submission" date="2024-08" db="EMBL/GenBank/DDBJ databases">
        <title>Clostridium lapicellarii sp. nov., and Clostridium renhuaiense sp. nov., two species isolated from the mud in a fermentation cellar used for producing sauce-flavour Chinese liquors.</title>
        <authorList>
            <person name="Yang F."/>
            <person name="Wang H."/>
            <person name="Chen L.Q."/>
            <person name="Zhou N."/>
            <person name="Lu J.J."/>
            <person name="Pu X.X."/>
            <person name="Wan B."/>
            <person name="Wang L."/>
            <person name="Liu S.J."/>
        </authorList>
    </citation>
    <scope>NUCLEOTIDE SEQUENCE [LARGE SCALE GENOMIC DNA]</scope>
    <source>
        <strain evidence="15 16">MT-5</strain>
    </source>
</reference>
<feature type="domain" description="Cobalamin adenosyltransferase-like" evidence="14">
    <location>
        <begin position="3"/>
        <end position="164"/>
    </location>
</feature>
<evidence type="ECO:0000313" key="15">
    <source>
        <dbReference type="EMBL" id="MEY7999059.1"/>
    </source>
</evidence>
<keyword evidence="6 15" id="KW-0808">Transferase</keyword>
<name>A0ABV4BJU2_9CLOT</name>
<comment type="catalytic activity">
    <reaction evidence="13">
        <text>2 cob(II)alamin + reduced [electron-transfer flavoprotein] + 2 ATP = 2 adenosylcob(III)alamin + 2 triphosphate + oxidized [electron-transfer flavoprotein] + 3 H(+)</text>
        <dbReference type="Rhea" id="RHEA:28671"/>
        <dbReference type="Rhea" id="RHEA-COMP:10685"/>
        <dbReference type="Rhea" id="RHEA-COMP:10686"/>
        <dbReference type="ChEBI" id="CHEBI:15378"/>
        <dbReference type="ChEBI" id="CHEBI:16304"/>
        <dbReference type="ChEBI" id="CHEBI:18036"/>
        <dbReference type="ChEBI" id="CHEBI:18408"/>
        <dbReference type="ChEBI" id="CHEBI:30616"/>
        <dbReference type="ChEBI" id="CHEBI:57692"/>
        <dbReference type="ChEBI" id="CHEBI:58307"/>
        <dbReference type="EC" id="2.5.1.17"/>
    </reaction>
</comment>
<evidence type="ECO:0000256" key="10">
    <source>
        <dbReference type="ARBA" id="ARBA00033334"/>
    </source>
</evidence>
<dbReference type="Gene3D" id="1.20.1200.10">
    <property type="entry name" value="Cobalamin adenosyltransferase-like"/>
    <property type="match status" value="1"/>
</dbReference>
<evidence type="ECO:0000256" key="8">
    <source>
        <dbReference type="ARBA" id="ARBA00022840"/>
    </source>
</evidence>
<keyword evidence="16" id="KW-1185">Reference proteome</keyword>
<evidence type="ECO:0000256" key="9">
    <source>
        <dbReference type="ARBA" id="ARBA00031529"/>
    </source>
</evidence>
<dbReference type="InterPro" id="IPR038084">
    <property type="entry name" value="PduO/GlcC-like_sf"/>
</dbReference>
<evidence type="ECO:0000256" key="12">
    <source>
        <dbReference type="ARBA" id="ARBA00048555"/>
    </source>
</evidence>
<dbReference type="RefSeq" id="WP_369702924.1">
    <property type="nucleotide sequence ID" value="NZ_JBGEWD010000001.1"/>
</dbReference>
<dbReference type="InterPro" id="IPR016030">
    <property type="entry name" value="CblAdoTrfase-like"/>
</dbReference>
<keyword evidence="5" id="KW-0169">Cobalamin biosynthesis</keyword>
<evidence type="ECO:0000256" key="3">
    <source>
        <dbReference type="ARBA" id="ARBA00012454"/>
    </source>
</evidence>
<keyword evidence="8" id="KW-0067">ATP-binding</keyword>
<evidence type="ECO:0000256" key="11">
    <source>
        <dbReference type="ARBA" id="ARBA00033354"/>
    </source>
</evidence>
<dbReference type="PANTHER" id="PTHR12213">
    <property type="entry name" value="CORRINOID ADENOSYLTRANSFERASE"/>
    <property type="match status" value="1"/>
</dbReference>
<evidence type="ECO:0000256" key="7">
    <source>
        <dbReference type="ARBA" id="ARBA00022741"/>
    </source>
</evidence>
<sequence length="340" mass="37800">MKIYTRTGDKGNTSLVGGERTNKYDLRVWAYGSIDEANSSIGLARACIEDKKLEDKLLKIQKTLFEVAAELASLGTKDYKPRIEDDEVIFLEDTIDELDKMRPVQNGFIVPGGTMESAHLDVARTDVRRAERYISELKNYYEVNNSLQKYVNRLSDAVYAIARYFDYKDILKKAEEKLTELKGDGKINAKGNLKKSLLTKAVLNRETAEYITGKCIEKSREIGVPMVICVVDFDGNIILLERMDNSLLISIKVALKKAYTAAALKSPTGDLYESSLPGGEFYGLNHEKDIVTFSGGFPLKIGDDIVGAIGVSGGTIDEDTSVSHYGVEVFEEVVKYGTKR</sequence>
<dbReference type="NCBIfam" id="TIGR00636">
    <property type="entry name" value="PduO_Nterm"/>
    <property type="match status" value="1"/>
</dbReference>
<dbReference type="InterPro" id="IPR036451">
    <property type="entry name" value="CblAdoTrfase-like_sf"/>
</dbReference>
<comment type="catalytic activity">
    <reaction evidence="12">
        <text>2 cob(II)yrinate a,c diamide + reduced [electron-transfer flavoprotein] + 2 ATP = 2 adenosylcob(III)yrinate a,c-diamide + 2 triphosphate + oxidized [electron-transfer flavoprotein] + 3 H(+)</text>
        <dbReference type="Rhea" id="RHEA:11528"/>
        <dbReference type="Rhea" id="RHEA-COMP:10685"/>
        <dbReference type="Rhea" id="RHEA-COMP:10686"/>
        <dbReference type="ChEBI" id="CHEBI:15378"/>
        <dbReference type="ChEBI" id="CHEBI:18036"/>
        <dbReference type="ChEBI" id="CHEBI:30616"/>
        <dbReference type="ChEBI" id="CHEBI:57692"/>
        <dbReference type="ChEBI" id="CHEBI:58307"/>
        <dbReference type="ChEBI" id="CHEBI:58503"/>
        <dbReference type="ChEBI" id="CHEBI:58537"/>
        <dbReference type="EC" id="2.5.1.17"/>
    </reaction>
</comment>
<dbReference type="EC" id="2.5.1.17" evidence="3"/>
<evidence type="ECO:0000313" key="16">
    <source>
        <dbReference type="Proteomes" id="UP001564657"/>
    </source>
</evidence>
<evidence type="ECO:0000256" key="13">
    <source>
        <dbReference type="ARBA" id="ARBA00048692"/>
    </source>
</evidence>
<dbReference type="EMBL" id="JBGEWD010000001">
    <property type="protein sequence ID" value="MEY7999059.1"/>
    <property type="molecule type" value="Genomic_DNA"/>
</dbReference>
<evidence type="ECO:0000256" key="1">
    <source>
        <dbReference type="ARBA" id="ARBA00005121"/>
    </source>
</evidence>
<dbReference type="InterPro" id="IPR029499">
    <property type="entry name" value="PduO-typ"/>
</dbReference>
<dbReference type="SUPFAM" id="SSF143744">
    <property type="entry name" value="GlcG-like"/>
    <property type="match status" value="1"/>
</dbReference>
<protein>
    <recommendedName>
        <fullName evidence="4">Corrinoid adenosyltransferase</fullName>
        <ecNumber evidence="3">2.5.1.17</ecNumber>
    </recommendedName>
    <alternativeName>
        <fullName evidence="9">Cob(II)alamin adenosyltransferase</fullName>
    </alternativeName>
    <alternativeName>
        <fullName evidence="11">Cob(II)yrinic acid a,c-diamide adenosyltransferase</fullName>
    </alternativeName>
    <alternativeName>
        <fullName evidence="10">Cobinamide/cobalamin adenosyltransferase</fullName>
    </alternativeName>
</protein>
<dbReference type="SUPFAM" id="SSF89028">
    <property type="entry name" value="Cobalamin adenosyltransferase-like"/>
    <property type="match status" value="1"/>
</dbReference>
<dbReference type="PANTHER" id="PTHR12213:SF0">
    <property type="entry name" value="CORRINOID ADENOSYLTRANSFERASE MMAB"/>
    <property type="match status" value="1"/>
</dbReference>
<dbReference type="InterPro" id="IPR005624">
    <property type="entry name" value="PduO/GlcC-like"/>
</dbReference>
<evidence type="ECO:0000256" key="6">
    <source>
        <dbReference type="ARBA" id="ARBA00022679"/>
    </source>
</evidence>
<dbReference type="Pfam" id="PF01923">
    <property type="entry name" value="Cob_adeno_trans"/>
    <property type="match status" value="1"/>
</dbReference>
<dbReference type="GO" id="GO:0008817">
    <property type="term" value="F:corrinoid adenosyltransferase activity"/>
    <property type="evidence" value="ECO:0007669"/>
    <property type="project" value="UniProtKB-EC"/>
</dbReference>
<dbReference type="Proteomes" id="UP001564657">
    <property type="component" value="Unassembled WGS sequence"/>
</dbReference>
<comment type="similarity">
    <text evidence="2">Belongs to the Cob(I)alamin adenosyltransferase family.</text>
</comment>
<keyword evidence="7" id="KW-0547">Nucleotide-binding</keyword>
<gene>
    <name evidence="15" type="ORF">AB8U03_02395</name>
</gene>
<evidence type="ECO:0000256" key="4">
    <source>
        <dbReference type="ARBA" id="ARBA00020963"/>
    </source>
</evidence>